<dbReference type="Pfam" id="PF12802">
    <property type="entry name" value="MarR_2"/>
    <property type="match status" value="1"/>
</dbReference>
<reference evidence="2" key="1">
    <citation type="submission" date="2014-03" db="EMBL/GenBank/DDBJ databases">
        <authorList>
            <person name="Zhang G."/>
            <person name="Zhu L."/>
            <person name="Fang P."/>
        </authorList>
    </citation>
    <scope>NUCLEOTIDE SEQUENCE</scope>
    <source>
        <strain evidence="2">NS1</strain>
        <plasmid evidence="2">pNSL1</plasmid>
    </source>
</reference>
<dbReference type="InterPro" id="IPR000835">
    <property type="entry name" value="HTH_MarR-typ"/>
</dbReference>
<keyword evidence="2" id="KW-0614">Plasmid</keyword>
<dbReference type="SUPFAM" id="SSF46785">
    <property type="entry name" value="Winged helix' DNA-binding domain"/>
    <property type="match status" value="1"/>
</dbReference>
<dbReference type="InterPro" id="IPR039422">
    <property type="entry name" value="MarR/SlyA-like"/>
</dbReference>
<evidence type="ECO:0000259" key="1">
    <source>
        <dbReference type="PROSITE" id="PS50995"/>
    </source>
</evidence>
<dbReference type="PANTHER" id="PTHR33164">
    <property type="entry name" value="TRANSCRIPTIONAL REGULATOR, MARR FAMILY"/>
    <property type="match status" value="1"/>
</dbReference>
<dbReference type="GO" id="GO:0006950">
    <property type="term" value="P:response to stress"/>
    <property type="evidence" value="ECO:0007669"/>
    <property type="project" value="TreeGrafter"/>
</dbReference>
<feature type="domain" description="HTH marR-type" evidence="1">
    <location>
        <begin position="22"/>
        <end position="155"/>
    </location>
</feature>
<dbReference type="PANTHER" id="PTHR33164:SF104">
    <property type="entry name" value="TRANSCRIPTIONAL REGULATORY PROTEIN"/>
    <property type="match status" value="1"/>
</dbReference>
<protein>
    <recommendedName>
        <fullName evidence="1">HTH marR-type domain-containing protein</fullName>
    </recommendedName>
</protein>
<dbReference type="SMART" id="SM00347">
    <property type="entry name" value="HTH_MARR"/>
    <property type="match status" value="1"/>
</dbReference>
<sequence length="172" mass="18766">MDAIDQARRQWGQRFPRLDTTPLDVFGRVRRISAVLQALSDNVLASYGITRADFDILSVLGRFGRAMTPTEIAVETVTSAPGTTKRIRRLVDAGLVRREPNPQDGRGSLISITAAAEVLLEPVLEAISELENAYLQRLPDSAVAELSTHLAALLGCLDDADRTECEGRRPAV</sequence>
<organism evidence="2">
    <name type="scientific">Rhodococcus sp. NS1</name>
    <dbReference type="NCBI Taxonomy" id="402236"/>
    <lineage>
        <taxon>Bacteria</taxon>
        <taxon>Bacillati</taxon>
        <taxon>Actinomycetota</taxon>
        <taxon>Actinomycetes</taxon>
        <taxon>Mycobacteriales</taxon>
        <taxon>Nocardiaceae</taxon>
        <taxon>Rhodococcus</taxon>
    </lineage>
</organism>
<geneLocation type="plasmid" evidence="2">
    <name>pNSL1</name>
</geneLocation>
<gene>
    <name evidence="2" type="ORF">LRS1606.505</name>
</gene>
<dbReference type="Gene3D" id="1.10.10.10">
    <property type="entry name" value="Winged helix-like DNA-binding domain superfamily/Winged helix DNA-binding domain"/>
    <property type="match status" value="1"/>
</dbReference>
<dbReference type="AlphaFoldDB" id="A0A097SQY9"/>
<dbReference type="InterPro" id="IPR036388">
    <property type="entry name" value="WH-like_DNA-bd_sf"/>
</dbReference>
<proteinExistence type="predicted"/>
<evidence type="ECO:0000313" key="2">
    <source>
        <dbReference type="EMBL" id="AIU93939.1"/>
    </source>
</evidence>
<dbReference type="InterPro" id="IPR036390">
    <property type="entry name" value="WH_DNA-bd_sf"/>
</dbReference>
<dbReference type="PROSITE" id="PS50995">
    <property type="entry name" value="HTH_MARR_2"/>
    <property type="match status" value="1"/>
</dbReference>
<dbReference type="GO" id="GO:0003700">
    <property type="term" value="F:DNA-binding transcription factor activity"/>
    <property type="evidence" value="ECO:0007669"/>
    <property type="project" value="InterPro"/>
</dbReference>
<name>A0A097SQY9_9NOCA</name>
<accession>A0A097SQY9</accession>
<dbReference type="EMBL" id="KJ605395">
    <property type="protein sequence ID" value="AIU93939.1"/>
    <property type="molecule type" value="Genomic_DNA"/>
</dbReference>